<organism evidence="2 3">
    <name type="scientific">Neolewinella maritima</name>
    <dbReference type="NCBI Taxonomy" id="1383882"/>
    <lineage>
        <taxon>Bacteria</taxon>
        <taxon>Pseudomonadati</taxon>
        <taxon>Bacteroidota</taxon>
        <taxon>Saprospiria</taxon>
        <taxon>Saprospirales</taxon>
        <taxon>Lewinellaceae</taxon>
        <taxon>Neolewinella</taxon>
    </lineage>
</organism>
<feature type="chain" id="PRO_5045901436" description="Gliding motility-associated C-terminal domain-containing protein" evidence="1">
    <location>
        <begin position="19"/>
        <end position="835"/>
    </location>
</feature>
<comment type="caution">
    <text evidence="2">The sequence shown here is derived from an EMBL/GenBank/DDBJ whole genome shotgun (WGS) entry which is preliminary data.</text>
</comment>
<dbReference type="EMBL" id="CAKLPZ010000001">
    <property type="protein sequence ID" value="CAH1000122.1"/>
    <property type="molecule type" value="Genomic_DNA"/>
</dbReference>
<proteinExistence type="predicted"/>
<dbReference type="SUPFAM" id="SSF63829">
    <property type="entry name" value="Calcium-dependent phosphotriesterase"/>
    <property type="match status" value="1"/>
</dbReference>
<evidence type="ECO:0000256" key="1">
    <source>
        <dbReference type="SAM" id="SignalP"/>
    </source>
</evidence>
<dbReference type="Gene3D" id="2.60.40.740">
    <property type="match status" value="1"/>
</dbReference>
<gene>
    <name evidence="2" type="ORF">LEM8419_01270</name>
</gene>
<name>A0ABN8F0N3_9BACT</name>
<sequence length="835" mass="89676">MTYVLRLLLLLLPLLSYAQEPQCTGPSYAQLHADPAGQDVRMTCLIDYRQGSASGSMLAGGMIGGDVYLSRRDPSGARVWEVSFPTGSESTELSTLNALLVDPDGMIAGVGSVFRSGEQFAYLFRYDPRAGQLLYLREATFSSDPNTLLLDARGDYLVTGARLGERAPEFLRGYQQHLDRRTGEPLGPAALLDLDGDERLFDAVPHPGGGLVVTGQAVRGGGAGSVRTVVSRMGEAGDLSQSVTGFAATGRNARVFGYDVEVIDQTIYVLQWADLDTLTGSIGTAPFLSAFDLELNVLWTKRLDVQDYDGEVGIELEPHQDGLLIYGYAFGRARNIFLIHTDLQARVRWAKSYLFPGRVLLYPRANQQLLPRPSGIAVAATYTFNGQRSHEGLVLQLTPDGASLSKCVTVGDLDVAISDPVSVWQPAILRRSSLAVTNIGLPLRLSSSLALAVTDDCDIPCDNCERQSFTTQSICAGDSVRLYGVWRSRPGIYRDTLVSDTLECDSITATELLLQSGPVASYRQVQSCGLPTAEIRVEVTGGVPPYTYVWSDASITGSEPVLSPGSYSVTITDSLACSPTVLPVVVDSVEQTFSLDILPPSCFGTRTGSVRLLPAGSGSLKLLRDSTFTPDSLTNLAAGNYGLIVRTLAGCEVFRELVVPAADTVDVRIVGPQRVEVGAAVAYTAQPIGSTPVGSYLWDPAERLSCTTCPAPVARLFRDTVISLQITNLDGCIATDSLVVEVLRGAPRVFIPTAFSPNGDGQNDSWIPGLGPQVAGVDSWRVFDRWGSELWAFDPANGRPWTGGDAPAGVYLYTMTLRLLDGQRTTRSGTVTLVR</sequence>
<dbReference type="RefSeq" id="WP_238750178.1">
    <property type="nucleotide sequence ID" value="NZ_CAKLPZ010000001.1"/>
</dbReference>
<dbReference type="Proteomes" id="UP000837803">
    <property type="component" value="Unassembled WGS sequence"/>
</dbReference>
<dbReference type="InterPro" id="IPR025667">
    <property type="entry name" value="SprB_repeat"/>
</dbReference>
<evidence type="ECO:0008006" key="4">
    <source>
        <dbReference type="Google" id="ProtNLM"/>
    </source>
</evidence>
<protein>
    <recommendedName>
        <fullName evidence="4">Gliding motility-associated C-terminal domain-containing protein</fullName>
    </recommendedName>
</protein>
<feature type="signal peptide" evidence="1">
    <location>
        <begin position="1"/>
        <end position="18"/>
    </location>
</feature>
<accession>A0ABN8F0N3</accession>
<dbReference type="Pfam" id="PF13585">
    <property type="entry name" value="CHU_C"/>
    <property type="match status" value="1"/>
</dbReference>
<reference evidence="2" key="1">
    <citation type="submission" date="2021-12" db="EMBL/GenBank/DDBJ databases">
        <authorList>
            <person name="Rodrigo-Torres L."/>
            <person name="Arahal R. D."/>
            <person name="Lucena T."/>
        </authorList>
    </citation>
    <scope>NUCLEOTIDE SEQUENCE</scope>
    <source>
        <strain evidence="2">CECT 8419</strain>
    </source>
</reference>
<evidence type="ECO:0000313" key="3">
    <source>
        <dbReference type="Proteomes" id="UP000837803"/>
    </source>
</evidence>
<keyword evidence="3" id="KW-1185">Reference proteome</keyword>
<evidence type="ECO:0000313" key="2">
    <source>
        <dbReference type="EMBL" id="CAH1000122.1"/>
    </source>
</evidence>
<keyword evidence="1" id="KW-0732">Signal</keyword>
<dbReference type="Pfam" id="PF13573">
    <property type="entry name" value="SprB"/>
    <property type="match status" value="1"/>
</dbReference>